<dbReference type="EMBL" id="VSSQ01062656">
    <property type="protein sequence ID" value="MPN15801.1"/>
    <property type="molecule type" value="Genomic_DNA"/>
</dbReference>
<accession>A0A645FN19</accession>
<comment type="caution">
    <text evidence="1">The sequence shown here is derived from an EMBL/GenBank/DDBJ whole genome shotgun (WGS) entry which is preliminary data.</text>
</comment>
<dbReference type="AlphaFoldDB" id="A0A645FN19"/>
<protein>
    <recommendedName>
        <fullName evidence="2">Ethanolamine utilization protein</fullName>
    </recommendedName>
</protein>
<name>A0A645FN19_9ZZZZ</name>
<dbReference type="InterPro" id="IPR013372">
    <property type="entry name" value="Eut_put"/>
</dbReference>
<evidence type="ECO:0008006" key="2">
    <source>
        <dbReference type="Google" id="ProtNLM"/>
    </source>
</evidence>
<evidence type="ECO:0000313" key="1">
    <source>
        <dbReference type="EMBL" id="MPN15801.1"/>
    </source>
</evidence>
<gene>
    <name evidence="1" type="ORF">SDC9_163137</name>
</gene>
<dbReference type="PIRSF" id="PIRSF034981">
    <property type="entry name" value="Eut_put"/>
    <property type="match status" value="1"/>
</dbReference>
<sequence>MNYDNLVNLIVEEIYKKINCTDKLEITNKPKAVLIYENNKERFNFLKEDFDVVSFEKGIRDCEMIIVSKLCMRGICNLALGNSVSDEERFILKMLMKGKKVYVLDEGIEYKRYKETAPKALYNKYLSYEDEILKFGVEVVKDLSSITLKAKINTNKVENLGLNSLDKKTLSEEVKIDDELSLDLRTKKLISESDLRKPMVNGIKNVVVSKKSIITPLATDFMRIHHLKLKRM</sequence>
<proteinExistence type="predicted"/>
<reference evidence="1" key="1">
    <citation type="submission" date="2019-08" db="EMBL/GenBank/DDBJ databases">
        <authorList>
            <person name="Kucharzyk K."/>
            <person name="Murdoch R.W."/>
            <person name="Higgins S."/>
            <person name="Loffler F."/>
        </authorList>
    </citation>
    <scope>NUCLEOTIDE SEQUENCE</scope>
</reference>
<dbReference type="NCBIfam" id="TIGR02536">
    <property type="entry name" value="eut_hyp"/>
    <property type="match status" value="1"/>
</dbReference>
<organism evidence="1">
    <name type="scientific">bioreactor metagenome</name>
    <dbReference type="NCBI Taxonomy" id="1076179"/>
    <lineage>
        <taxon>unclassified sequences</taxon>
        <taxon>metagenomes</taxon>
        <taxon>ecological metagenomes</taxon>
    </lineage>
</organism>